<protein>
    <submittedName>
        <fullName evidence="3">Zinc ribbon domain-containing protein</fullName>
    </submittedName>
</protein>
<evidence type="ECO:0000259" key="2">
    <source>
        <dbReference type="Pfam" id="PF07282"/>
    </source>
</evidence>
<proteinExistence type="predicted"/>
<keyword evidence="1" id="KW-0238">DNA-binding</keyword>
<sequence>MFVTYKVISAGVVVRPVDPRGTFRSCPGSGHIDTRNRSTRDDFRGVSCGLAGPADYFAAIDIGRRAVCHVAGDAA</sequence>
<evidence type="ECO:0000313" key="3">
    <source>
        <dbReference type="EMBL" id="MFC7598949.1"/>
    </source>
</evidence>
<reference evidence="4" key="1">
    <citation type="journal article" date="2019" name="Int. J. Syst. Evol. Microbiol.">
        <title>The Global Catalogue of Microorganisms (GCM) 10K type strain sequencing project: providing services to taxonomists for standard genome sequencing and annotation.</title>
        <authorList>
            <consortium name="The Broad Institute Genomics Platform"/>
            <consortium name="The Broad Institute Genome Sequencing Center for Infectious Disease"/>
            <person name="Wu L."/>
            <person name="Ma J."/>
        </authorList>
    </citation>
    <scope>NUCLEOTIDE SEQUENCE [LARGE SCALE GENOMIC DNA]</scope>
    <source>
        <strain evidence="4">JCM 10083</strain>
    </source>
</reference>
<dbReference type="InterPro" id="IPR010095">
    <property type="entry name" value="Cas12f1-like_TNB"/>
</dbReference>
<evidence type="ECO:0000256" key="1">
    <source>
        <dbReference type="ARBA" id="ARBA00023125"/>
    </source>
</evidence>
<dbReference type="EMBL" id="JBHTEE010000001">
    <property type="protein sequence ID" value="MFC7598949.1"/>
    <property type="molecule type" value="Genomic_DNA"/>
</dbReference>
<dbReference type="Pfam" id="PF07282">
    <property type="entry name" value="Cas12f1-like_TNB"/>
    <property type="match status" value="1"/>
</dbReference>
<accession>A0ABW2SRR1</accession>
<feature type="domain" description="Cas12f1-like TNB" evidence="2">
    <location>
        <begin position="2"/>
        <end position="62"/>
    </location>
</feature>
<dbReference type="Proteomes" id="UP001596514">
    <property type="component" value="Unassembled WGS sequence"/>
</dbReference>
<organism evidence="3 4">
    <name type="scientific">Streptosporangium amethystogenes subsp. fukuiense</name>
    <dbReference type="NCBI Taxonomy" id="698418"/>
    <lineage>
        <taxon>Bacteria</taxon>
        <taxon>Bacillati</taxon>
        <taxon>Actinomycetota</taxon>
        <taxon>Actinomycetes</taxon>
        <taxon>Streptosporangiales</taxon>
        <taxon>Streptosporangiaceae</taxon>
        <taxon>Streptosporangium</taxon>
    </lineage>
</organism>
<keyword evidence="4" id="KW-1185">Reference proteome</keyword>
<evidence type="ECO:0000313" key="4">
    <source>
        <dbReference type="Proteomes" id="UP001596514"/>
    </source>
</evidence>
<name>A0ABW2SRR1_9ACTN</name>
<comment type="caution">
    <text evidence="3">The sequence shown here is derived from an EMBL/GenBank/DDBJ whole genome shotgun (WGS) entry which is preliminary data.</text>
</comment>
<gene>
    <name evidence="3" type="ORF">ACFQVD_02365</name>
</gene>
<dbReference type="RefSeq" id="WP_343983215.1">
    <property type="nucleotide sequence ID" value="NZ_BAAAGK010000295.1"/>
</dbReference>